<feature type="region of interest" description="Disordered" evidence="1">
    <location>
        <begin position="1"/>
        <end position="23"/>
    </location>
</feature>
<keyword evidence="2" id="KW-1133">Transmembrane helix</keyword>
<feature type="region of interest" description="Disordered" evidence="1">
    <location>
        <begin position="329"/>
        <end position="350"/>
    </location>
</feature>
<dbReference type="AlphaFoldDB" id="A0A0A6S054"/>
<dbReference type="PROSITE" id="PS51746">
    <property type="entry name" value="PPM_2"/>
    <property type="match status" value="1"/>
</dbReference>
<proteinExistence type="predicted"/>
<feature type="transmembrane region" description="Helical" evidence="2">
    <location>
        <begin position="289"/>
        <end position="311"/>
    </location>
</feature>
<dbReference type="InterPro" id="IPR036365">
    <property type="entry name" value="PGBD-like_sf"/>
</dbReference>
<feature type="domain" description="PPM-type phosphatase" evidence="3">
    <location>
        <begin position="9"/>
        <end position="253"/>
    </location>
</feature>
<dbReference type="CDD" id="cd00143">
    <property type="entry name" value="PP2Cc"/>
    <property type="match status" value="1"/>
</dbReference>
<reference evidence="4 5" key="1">
    <citation type="journal article" date="2016" name="Front. Microbiol.">
        <title>Single-Cell (Meta-)Genomics of a Dimorphic Candidatus Thiomargarita nelsonii Reveals Genomic Plasticity.</title>
        <authorList>
            <person name="Flood B.E."/>
            <person name="Fliss P."/>
            <person name="Jones D.S."/>
            <person name="Dick G.J."/>
            <person name="Jain S."/>
            <person name="Kaster A.K."/>
            <person name="Winkel M."/>
            <person name="Mussmann M."/>
            <person name="Bailey J."/>
        </authorList>
    </citation>
    <scope>NUCLEOTIDE SEQUENCE [LARGE SCALE GENOMIC DNA]</scope>
    <source>
        <strain evidence="4">Hydrate Ridge</strain>
    </source>
</reference>
<dbReference type="InterPro" id="IPR036366">
    <property type="entry name" value="PGBDSf"/>
</dbReference>
<sequence>MSSLPSELQIGAAQEQGSRKEQQDYFAVTEQEHKRGFLAVLADGMGGHPGSGNASVIAVNTFVKRYNEEIAKNIDIQKALGHALTAANQAVFEANQRINANMGTTLVASVVQGKRFYWLSVGDSSLYLYTKGKLTKINKTHSYGAEIQAKIDAGVLTREEASLDQKKRNMLTSYLGLEEIPKIDFSENYYQLELGNKILLCSDGLDNALNQAEIEDCLRREMMSPEKCDKLMANALGKKRPNQDNITLVLLELEPKTSTTITPSGSGFTELRGKTGTSRRPLKFFQKKWFLPISLVLLLLVLLVGGGIFVYKEKIYSLWKKMISDNRGDSFPSANGTKTDEKQENVSEFSDNCDNSLGLREIQEVLKEKEYYQDDLDGDWGTNTKTAVKEYQTAKGIEPPTGDLNQETCKSLLEDYEKLLKSLVPQHTTDQPF</sequence>
<organism evidence="4 5">
    <name type="scientific">Candidatus Thiomargarita nelsonii</name>
    <dbReference type="NCBI Taxonomy" id="1003181"/>
    <lineage>
        <taxon>Bacteria</taxon>
        <taxon>Pseudomonadati</taxon>
        <taxon>Pseudomonadota</taxon>
        <taxon>Gammaproteobacteria</taxon>
        <taxon>Thiotrichales</taxon>
        <taxon>Thiotrichaceae</taxon>
        <taxon>Thiomargarita</taxon>
    </lineage>
</organism>
<gene>
    <name evidence="4" type="ORF">PN36_06255</name>
</gene>
<evidence type="ECO:0000256" key="1">
    <source>
        <dbReference type="SAM" id="MobiDB-lite"/>
    </source>
</evidence>
<name>A0A0A6S054_9GAMM</name>
<keyword evidence="5" id="KW-1185">Reference proteome</keyword>
<dbReference type="InterPro" id="IPR002477">
    <property type="entry name" value="Peptidoglycan-bd-like"/>
</dbReference>
<dbReference type="InterPro" id="IPR036457">
    <property type="entry name" value="PPM-type-like_dom_sf"/>
</dbReference>
<dbReference type="SMART" id="SM00331">
    <property type="entry name" value="PP2C_SIG"/>
    <property type="match status" value="1"/>
</dbReference>
<protein>
    <recommendedName>
        <fullName evidence="3">PPM-type phosphatase domain-containing protein</fullName>
    </recommendedName>
</protein>
<comment type="caution">
    <text evidence="4">The sequence shown here is derived from an EMBL/GenBank/DDBJ whole genome shotgun (WGS) entry which is preliminary data.</text>
</comment>
<dbReference type="SUPFAM" id="SSF47090">
    <property type="entry name" value="PGBD-like"/>
    <property type="match status" value="1"/>
</dbReference>
<dbReference type="Pfam" id="PF01471">
    <property type="entry name" value="PG_binding_1"/>
    <property type="match status" value="1"/>
</dbReference>
<dbReference type="InterPro" id="IPR001932">
    <property type="entry name" value="PPM-type_phosphatase-like_dom"/>
</dbReference>
<dbReference type="Pfam" id="PF13672">
    <property type="entry name" value="PP2C_2"/>
    <property type="match status" value="1"/>
</dbReference>
<dbReference type="Gene3D" id="3.60.40.10">
    <property type="entry name" value="PPM-type phosphatase domain"/>
    <property type="match status" value="1"/>
</dbReference>
<dbReference type="SMART" id="SM00332">
    <property type="entry name" value="PP2Cc"/>
    <property type="match status" value="1"/>
</dbReference>
<evidence type="ECO:0000313" key="5">
    <source>
        <dbReference type="Proteomes" id="UP000030428"/>
    </source>
</evidence>
<accession>A0A0A6S054</accession>
<dbReference type="SUPFAM" id="SSF81606">
    <property type="entry name" value="PP2C-like"/>
    <property type="match status" value="1"/>
</dbReference>
<evidence type="ECO:0000259" key="3">
    <source>
        <dbReference type="PROSITE" id="PS51746"/>
    </source>
</evidence>
<dbReference type="EMBL" id="JSZA02000018">
    <property type="protein sequence ID" value="KHD09526.1"/>
    <property type="molecule type" value="Genomic_DNA"/>
</dbReference>
<keyword evidence="2" id="KW-0812">Transmembrane</keyword>
<evidence type="ECO:0000256" key="2">
    <source>
        <dbReference type="SAM" id="Phobius"/>
    </source>
</evidence>
<evidence type="ECO:0000313" key="4">
    <source>
        <dbReference type="EMBL" id="KHD09526.1"/>
    </source>
</evidence>
<dbReference type="Proteomes" id="UP000030428">
    <property type="component" value="Unassembled WGS sequence"/>
</dbReference>
<dbReference type="Gene3D" id="1.10.101.10">
    <property type="entry name" value="PGBD-like superfamily/PGBD"/>
    <property type="match status" value="1"/>
</dbReference>
<keyword evidence="2" id="KW-0472">Membrane</keyword>